<protein>
    <submittedName>
        <fullName evidence="1">Uncharacterized protein</fullName>
    </submittedName>
</protein>
<dbReference type="EMBL" id="VJMI01019093">
    <property type="protein sequence ID" value="KAF0708293.1"/>
    <property type="molecule type" value="Genomic_DNA"/>
</dbReference>
<reference evidence="1 2" key="1">
    <citation type="submission" date="2019-06" db="EMBL/GenBank/DDBJ databases">
        <title>Genomics analysis of Aphanomyces spp. identifies a new class of oomycete effector associated with host adaptation.</title>
        <authorList>
            <person name="Gaulin E."/>
        </authorList>
    </citation>
    <scope>NUCLEOTIDE SEQUENCE [LARGE SCALE GENOMIC DNA]</scope>
    <source>
        <strain evidence="1 2">E</strain>
    </source>
</reference>
<accession>A0A6A4Z4K1</accession>
<gene>
    <name evidence="1" type="ORF">AaE_013273</name>
</gene>
<evidence type="ECO:0000313" key="1">
    <source>
        <dbReference type="EMBL" id="KAF0708293.1"/>
    </source>
</evidence>
<sequence length="260" mass="28361">MTLPPLIATHAVLVYLSEKETPVAKSSKTEWKSLNVRYTYPKAFTVQLLTGPSLCMYYPPASEATTSFKQVLDMGHATDKTSILKALSIPHLVLTTSIDICATLANAATVECAPPHALASRVLAFIASSKRSIVVLHLDLSEMNDALNECLVSLSTNVDSTCFVGIVKESTSRPPAHNPTDIPFPVPPQSWLKRNGQYETLSAASWLVYSFYLRHQSRQDSVATFNDAAIFSQGGYSSMQAHVALREIAFRLGHVAKYGA</sequence>
<dbReference type="AlphaFoldDB" id="A0A6A4Z4K1"/>
<proteinExistence type="predicted"/>
<name>A0A6A4Z4K1_APHAT</name>
<evidence type="ECO:0000313" key="2">
    <source>
        <dbReference type="Proteomes" id="UP000469452"/>
    </source>
</evidence>
<dbReference type="Proteomes" id="UP000469452">
    <property type="component" value="Unassembled WGS sequence"/>
</dbReference>
<comment type="caution">
    <text evidence="1">The sequence shown here is derived from an EMBL/GenBank/DDBJ whole genome shotgun (WGS) entry which is preliminary data.</text>
</comment>
<organism evidence="1 2">
    <name type="scientific">Aphanomyces astaci</name>
    <name type="common">Crayfish plague agent</name>
    <dbReference type="NCBI Taxonomy" id="112090"/>
    <lineage>
        <taxon>Eukaryota</taxon>
        <taxon>Sar</taxon>
        <taxon>Stramenopiles</taxon>
        <taxon>Oomycota</taxon>
        <taxon>Saprolegniomycetes</taxon>
        <taxon>Saprolegniales</taxon>
        <taxon>Verrucalvaceae</taxon>
        <taxon>Aphanomyces</taxon>
    </lineage>
</organism>
<dbReference type="VEuPathDB" id="FungiDB:H257_05244"/>